<accession>A0A512IJK5</accession>
<protein>
    <submittedName>
        <fullName evidence="1">Phosphatase</fullName>
    </submittedName>
</protein>
<name>A0A512IJK5_9HYPH</name>
<keyword evidence="2" id="KW-1185">Reference proteome</keyword>
<proteinExistence type="predicted"/>
<dbReference type="PANTHER" id="PTHR37844">
    <property type="entry name" value="SER/THR PROTEIN PHOSPHATASE SUPERFAMILY (AFU_ORTHOLOGUE AFUA_1G14840)"/>
    <property type="match status" value="1"/>
</dbReference>
<reference evidence="1 2" key="1">
    <citation type="submission" date="2019-07" db="EMBL/GenBank/DDBJ databases">
        <title>Whole genome shotgun sequence of Methylobacterium haplocladii NBRC 107714.</title>
        <authorList>
            <person name="Hosoyama A."/>
            <person name="Uohara A."/>
            <person name="Ohji S."/>
            <person name="Ichikawa N."/>
        </authorList>
    </citation>
    <scope>NUCLEOTIDE SEQUENCE [LARGE SCALE GENOMIC DNA]</scope>
    <source>
        <strain evidence="1 2">NBRC 107714</strain>
    </source>
</reference>
<sequence length="280" mass="30411">MSDMRIDRRPLAMPDPLPDFDAFVVAGNVCPGLDASLRWLADALDGRQGRRPVVLVPGNVEFWDGRPKDESLRRCRILAEDLGITLLSDTALRVEDGNGSGVHFVGSTLWTDWALHGRKAATLARGYARHHHRDNGRIAVAEGVPYRPHDAAGAHARSRAFIEDVLLSIKVTAQGFGLSPTALVEDVRPGDRAVVVTHHAPSRASLCSRLSPDACEPWISAACASDVEDVMRMWAAPAAWIHGHVLSPADYAVGRCRVVANPRPRTIGTDTFDPAFVVEV</sequence>
<evidence type="ECO:0000313" key="2">
    <source>
        <dbReference type="Proteomes" id="UP000321258"/>
    </source>
</evidence>
<dbReference type="SUPFAM" id="SSF56300">
    <property type="entry name" value="Metallo-dependent phosphatases"/>
    <property type="match status" value="1"/>
</dbReference>
<dbReference type="RefSeq" id="WP_147076175.1">
    <property type="nucleotide sequence ID" value="NZ_BPQN01000008.1"/>
</dbReference>
<dbReference type="Proteomes" id="UP000321258">
    <property type="component" value="Unassembled WGS sequence"/>
</dbReference>
<gene>
    <name evidence="1" type="ORF">MHA02_02620</name>
</gene>
<comment type="caution">
    <text evidence="1">The sequence shown here is derived from an EMBL/GenBank/DDBJ whole genome shotgun (WGS) entry which is preliminary data.</text>
</comment>
<dbReference type="AlphaFoldDB" id="A0A512IJK5"/>
<dbReference type="InterPro" id="IPR029052">
    <property type="entry name" value="Metallo-depent_PP-like"/>
</dbReference>
<evidence type="ECO:0000313" key="1">
    <source>
        <dbReference type="EMBL" id="GEO97874.1"/>
    </source>
</evidence>
<dbReference type="OrthoDB" id="356681at2"/>
<organism evidence="1 2">
    <name type="scientific">Methylobacterium haplocladii</name>
    <dbReference type="NCBI Taxonomy" id="1176176"/>
    <lineage>
        <taxon>Bacteria</taxon>
        <taxon>Pseudomonadati</taxon>
        <taxon>Pseudomonadota</taxon>
        <taxon>Alphaproteobacteria</taxon>
        <taxon>Hyphomicrobiales</taxon>
        <taxon>Methylobacteriaceae</taxon>
        <taxon>Methylobacterium</taxon>
    </lineage>
</organism>
<dbReference type="PANTHER" id="PTHR37844:SF2">
    <property type="entry name" value="SER_THR PROTEIN PHOSPHATASE SUPERFAMILY (AFU_ORTHOLOGUE AFUA_1G14840)"/>
    <property type="match status" value="1"/>
</dbReference>
<dbReference type="EMBL" id="BJZT01000003">
    <property type="protein sequence ID" value="GEO97874.1"/>
    <property type="molecule type" value="Genomic_DNA"/>
</dbReference>